<evidence type="ECO:0000313" key="5">
    <source>
        <dbReference type="EMBL" id="VAX00800.1"/>
    </source>
</evidence>
<dbReference type="PROSITE" id="PS00211">
    <property type="entry name" value="ABC_TRANSPORTER_1"/>
    <property type="match status" value="1"/>
</dbReference>
<keyword evidence="1" id="KW-0813">Transport</keyword>
<evidence type="ECO:0000256" key="2">
    <source>
        <dbReference type="ARBA" id="ARBA00022741"/>
    </source>
</evidence>
<dbReference type="GO" id="GO:0005524">
    <property type="term" value="F:ATP binding"/>
    <property type="evidence" value="ECO:0007669"/>
    <property type="project" value="UniProtKB-KW"/>
</dbReference>
<proteinExistence type="predicted"/>
<protein>
    <submittedName>
        <fullName evidence="5">ABC transporter, ATP-binding protein (Cluster 9, phospholipid)</fullName>
    </submittedName>
</protein>
<dbReference type="PANTHER" id="PTHR43023">
    <property type="entry name" value="PROTEIN TRIGALACTOSYLDIACYLGLYCEROL 3, CHLOROPLASTIC"/>
    <property type="match status" value="1"/>
</dbReference>
<dbReference type="EMBL" id="UOFS01000046">
    <property type="protein sequence ID" value="VAX00800.1"/>
    <property type="molecule type" value="Genomic_DNA"/>
</dbReference>
<dbReference type="SUPFAM" id="SSF52540">
    <property type="entry name" value="P-loop containing nucleoside triphosphate hydrolases"/>
    <property type="match status" value="1"/>
</dbReference>
<accession>A0A3B1ARG6</accession>
<dbReference type="SMART" id="SM00382">
    <property type="entry name" value="AAA"/>
    <property type="match status" value="1"/>
</dbReference>
<reference evidence="5" key="1">
    <citation type="submission" date="2018-06" db="EMBL/GenBank/DDBJ databases">
        <authorList>
            <person name="Zhirakovskaya E."/>
        </authorList>
    </citation>
    <scope>NUCLEOTIDE SEQUENCE</scope>
</reference>
<dbReference type="Gene3D" id="3.40.50.300">
    <property type="entry name" value="P-loop containing nucleotide triphosphate hydrolases"/>
    <property type="match status" value="1"/>
</dbReference>
<organism evidence="5">
    <name type="scientific">hydrothermal vent metagenome</name>
    <dbReference type="NCBI Taxonomy" id="652676"/>
    <lineage>
        <taxon>unclassified sequences</taxon>
        <taxon>metagenomes</taxon>
        <taxon>ecological metagenomes</taxon>
    </lineage>
</organism>
<keyword evidence="3 5" id="KW-0067">ATP-binding</keyword>
<name>A0A3B1ARG6_9ZZZZ</name>
<sequence length="259" mass="28980">MEAITVNNLVTHYGERKILNGVSMSVHEGEIMIVMGGSGSGKSTILRHMLALETPTSGQITLLGQEITNCNYYQLQELRRRMGVAFQGGALFGSLTVGENVMLPLREHTKLDEQTMKIMCRMKLEVVNLSGFENLMPSELSGGMIKRVALARAIVMDPKLLFFDEPSAGLDPVAAVELDNLILQLRTAMNMTLVVVTHELESAYKIADRITVLDHGDILISDTVEIVKNSDNQRIQDLLHRRAREENTDHEEYLHRLTH</sequence>
<dbReference type="AlphaFoldDB" id="A0A3B1ARG6"/>
<dbReference type="InterPro" id="IPR003593">
    <property type="entry name" value="AAA+_ATPase"/>
</dbReference>
<evidence type="ECO:0000256" key="1">
    <source>
        <dbReference type="ARBA" id="ARBA00022448"/>
    </source>
</evidence>
<dbReference type="InterPro" id="IPR003439">
    <property type="entry name" value="ABC_transporter-like_ATP-bd"/>
</dbReference>
<evidence type="ECO:0000259" key="4">
    <source>
        <dbReference type="PROSITE" id="PS50893"/>
    </source>
</evidence>
<dbReference type="Pfam" id="PF00005">
    <property type="entry name" value="ABC_tran"/>
    <property type="match status" value="1"/>
</dbReference>
<dbReference type="InterPro" id="IPR027417">
    <property type="entry name" value="P-loop_NTPase"/>
</dbReference>
<feature type="domain" description="ABC transporter" evidence="4">
    <location>
        <begin position="4"/>
        <end position="240"/>
    </location>
</feature>
<evidence type="ECO:0000256" key="3">
    <source>
        <dbReference type="ARBA" id="ARBA00022840"/>
    </source>
</evidence>
<dbReference type="GO" id="GO:0016887">
    <property type="term" value="F:ATP hydrolysis activity"/>
    <property type="evidence" value="ECO:0007669"/>
    <property type="project" value="InterPro"/>
</dbReference>
<dbReference type="CDD" id="cd03261">
    <property type="entry name" value="ABC_Org_Solvent_Resistant"/>
    <property type="match status" value="1"/>
</dbReference>
<gene>
    <name evidence="5" type="ORF">MNBD_GAMMA22-909</name>
</gene>
<dbReference type="InterPro" id="IPR017871">
    <property type="entry name" value="ABC_transporter-like_CS"/>
</dbReference>
<dbReference type="PANTHER" id="PTHR43023:SF3">
    <property type="entry name" value="PROTEIN TRIGALACTOSYLDIACYLGLYCEROL 3, CHLOROPLASTIC"/>
    <property type="match status" value="1"/>
</dbReference>
<keyword evidence="2" id="KW-0547">Nucleotide-binding</keyword>
<dbReference type="PROSITE" id="PS50893">
    <property type="entry name" value="ABC_TRANSPORTER_2"/>
    <property type="match status" value="1"/>
</dbReference>